<evidence type="ECO:0008006" key="4">
    <source>
        <dbReference type="Google" id="ProtNLM"/>
    </source>
</evidence>
<name>A0A8A4TSJ0_SULCO</name>
<dbReference type="RefSeq" id="WP_237382465.1">
    <property type="nucleotide sequence ID" value="NZ_CP071793.1"/>
</dbReference>
<dbReference type="Proteomes" id="UP000663929">
    <property type="component" value="Chromosome"/>
</dbReference>
<proteinExistence type="predicted"/>
<evidence type="ECO:0000313" key="3">
    <source>
        <dbReference type="Proteomes" id="UP000663929"/>
    </source>
</evidence>
<sequence length="414" mass="44810">MMFRICTVLLGLLATLGSFALGADGGAVQTFRRDTSAKAPLDFEEVWRVGPDREEDVYLWTSPDTHLAVAADGRVLIADVGANRLLAMGPDGTFERVLAAEGPGPGELRGLRSVQVLADGRTVALDQPPMGLARLLFFDASGRFSEQKVFRSLSAIPVSIVAAPDGKRAAGLFMGLDTRRGILTMRTQLVDAQLKPVRTFVETDLPLPGPDVLRNPANLRDMVADVLAGFYRGQGLVTFDARGRLIHAATHRSQIACLDQGGETTRWRVAVEGEPIRLREAERDAMAEVLLEELRATPGMGRAVTENLVRQAVEKAELPPIKNPLFGLLPAGDRLLAVYDLSFLSLTQAVDVLAADGRYLGSLRRDGAPFLAPTSNLTPRMVVHGDRATTLEQDADGELVLVRYRLSWTGPAVD</sequence>
<organism evidence="2 3">
    <name type="scientific">Sulfidibacter corallicola</name>
    <dbReference type="NCBI Taxonomy" id="2818388"/>
    <lineage>
        <taxon>Bacteria</taxon>
        <taxon>Pseudomonadati</taxon>
        <taxon>Acidobacteriota</taxon>
        <taxon>Holophagae</taxon>
        <taxon>Acanthopleuribacterales</taxon>
        <taxon>Acanthopleuribacteraceae</taxon>
        <taxon>Sulfidibacter</taxon>
    </lineage>
</organism>
<dbReference type="EMBL" id="CP071793">
    <property type="protein sequence ID" value="QTD52357.1"/>
    <property type="molecule type" value="Genomic_DNA"/>
</dbReference>
<protein>
    <recommendedName>
        <fullName evidence="4">6-bladed beta-propeller protein</fullName>
    </recommendedName>
</protein>
<keyword evidence="3" id="KW-1185">Reference proteome</keyword>
<evidence type="ECO:0000313" key="2">
    <source>
        <dbReference type="EMBL" id="QTD52357.1"/>
    </source>
</evidence>
<dbReference type="AlphaFoldDB" id="A0A8A4TSJ0"/>
<accession>A0A8A4TSJ0</accession>
<feature type="chain" id="PRO_5035270903" description="6-bladed beta-propeller protein" evidence="1">
    <location>
        <begin position="23"/>
        <end position="414"/>
    </location>
</feature>
<evidence type="ECO:0000256" key="1">
    <source>
        <dbReference type="SAM" id="SignalP"/>
    </source>
</evidence>
<gene>
    <name evidence="2" type="ORF">J3U87_07780</name>
</gene>
<reference evidence="2" key="1">
    <citation type="submission" date="2021-03" db="EMBL/GenBank/DDBJ databases">
        <title>Acanthopleuribacteraceae sp. M133.</title>
        <authorList>
            <person name="Wang G."/>
        </authorList>
    </citation>
    <scope>NUCLEOTIDE SEQUENCE</scope>
    <source>
        <strain evidence="2">M133</strain>
    </source>
</reference>
<dbReference type="Gene3D" id="2.120.10.30">
    <property type="entry name" value="TolB, C-terminal domain"/>
    <property type="match status" value="1"/>
</dbReference>
<dbReference type="SUPFAM" id="SSF101898">
    <property type="entry name" value="NHL repeat"/>
    <property type="match status" value="1"/>
</dbReference>
<dbReference type="KEGG" id="scor:J3U87_07780"/>
<keyword evidence="1" id="KW-0732">Signal</keyword>
<feature type="signal peptide" evidence="1">
    <location>
        <begin position="1"/>
        <end position="22"/>
    </location>
</feature>
<dbReference type="InterPro" id="IPR011042">
    <property type="entry name" value="6-blade_b-propeller_TolB-like"/>
</dbReference>